<feature type="region of interest" description="Disordered" evidence="1">
    <location>
        <begin position="87"/>
        <end position="112"/>
    </location>
</feature>
<organism evidence="2 3">
    <name type="scientific">Haladaptatus litoreus</name>
    <dbReference type="NCBI Taxonomy" id="553468"/>
    <lineage>
        <taxon>Archaea</taxon>
        <taxon>Methanobacteriati</taxon>
        <taxon>Methanobacteriota</taxon>
        <taxon>Stenosarchaea group</taxon>
        <taxon>Halobacteria</taxon>
        <taxon>Halobacteriales</taxon>
        <taxon>Haladaptataceae</taxon>
        <taxon>Haladaptatus</taxon>
    </lineage>
</organism>
<feature type="compositionally biased region" description="Acidic residues" evidence="1">
    <location>
        <begin position="172"/>
        <end position="182"/>
    </location>
</feature>
<proteinExistence type="predicted"/>
<feature type="region of interest" description="Disordered" evidence="1">
    <location>
        <begin position="132"/>
        <end position="182"/>
    </location>
</feature>
<evidence type="ECO:0000313" key="3">
    <source>
        <dbReference type="Proteomes" id="UP000186914"/>
    </source>
</evidence>
<dbReference type="OrthoDB" id="385559at2157"/>
<dbReference type="AlphaFoldDB" id="A0A1N6ZL21"/>
<evidence type="ECO:0000313" key="2">
    <source>
        <dbReference type="EMBL" id="SIR27406.1"/>
    </source>
</evidence>
<keyword evidence="3" id="KW-1185">Reference proteome</keyword>
<protein>
    <submittedName>
        <fullName evidence="2">Uncharacterized protein</fullName>
    </submittedName>
</protein>
<name>A0A1N6ZL21_9EURY</name>
<evidence type="ECO:0000256" key="1">
    <source>
        <dbReference type="SAM" id="MobiDB-lite"/>
    </source>
</evidence>
<feature type="compositionally biased region" description="Low complexity" evidence="1">
    <location>
        <begin position="99"/>
        <end position="112"/>
    </location>
</feature>
<reference evidence="3" key="1">
    <citation type="submission" date="2017-01" db="EMBL/GenBank/DDBJ databases">
        <authorList>
            <person name="Varghese N."/>
            <person name="Submissions S."/>
        </authorList>
    </citation>
    <scope>NUCLEOTIDE SEQUENCE [LARGE SCALE GENOMIC DNA]</scope>
    <source>
        <strain evidence="3">CGMCC 1.7737</strain>
    </source>
</reference>
<dbReference type="Proteomes" id="UP000186914">
    <property type="component" value="Unassembled WGS sequence"/>
</dbReference>
<accession>A0A1N6ZL21</accession>
<dbReference type="RefSeq" id="WP_076429979.1">
    <property type="nucleotide sequence ID" value="NZ_FTNO01000001.1"/>
</dbReference>
<sequence>MKSTHESRTLSVLFIALALIASTVAFAGGVSGVQTSGDDVMDSTNEPESACDSGEDYELPGNCEVSITIVSLGVDTEDNLAGFVIRNDGHGGSLGDNVTYETSEGESGTAGSGLVTVSTSDDGSVTVQFYYDGEPVEEVQSDTDTSYDFGPSNDGTEDDTEQGDGANGDGGQEGDSDEQDDC</sequence>
<dbReference type="EMBL" id="FTNO01000001">
    <property type="protein sequence ID" value="SIR27406.1"/>
    <property type="molecule type" value="Genomic_DNA"/>
</dbReference>
<gene>
    <name evidence="2" type="ORF">SAMN05421858_2070</name>
</gene>